<protein>
    <submittedName>
        <fullName evidence="2">Polyketide biosynthesis enoyl-CoA hydratase PksH</fullName>
    </submittedName>
</protein>
<dbReference type="EMBL" id="FNOK01000001">
    <property type="protein sequence ID" value="SDW12557.1"/>
    <property type="molecule type" value="Genomic_DNA"/>
</dbReference>
<dbReference type="InterPro" id="IPR029045">
    <property type="entry name" value="ClpP/crotonase-like_dom_sf"/>
</dbReference>
<dbReference type="PANTHER" id="PTHR42964:SF1">
    <property type="entry name" value="POLYKETIDE BIOSYNTHESIS ENOYL-COA HYDRATASE PKSH-RELATED"/>
    <property type="match status" value="1"/>
</dbReference>
<dbReference type="STRING" id="418495.SAMN05216215_1001244"/>
<dbReference type="CDD" id="cd06558">
    <property type="entry name" value="crotonase-like"/>
    <property type="match status" value="1"/>
</dbReference>
<accession>A0A1H2QZH1</accession>
<evidence type="ECO:0000256" key="1">
    <source>
        <dbReference type="ARBA" id="ARBA00005254"/>
    </source>
</evidence>
<name>A0A1H2QZH1_9PSEU</name>
<organism evidence="2 3">
    <name type="scientific">Saccharopolyspora shandongensis</name>
    <dbReference type="NCBI Taxonomy" id="418495"/>
    <lineage>
        <taxon>Bacteria</taxon>
        <taxon>Bacillati</taxon>
        <taxon>Actinomycetota</taxon>
        <taxon>Actinomycetes</taxon>
        <taxon>Pseudonocardiales</taxon>
        <taxon>Pseudonocardiaceae</taxon>
        <taxon>Saccharopolyspora</taxon>
    </lineage>
</organism>
<dbReference type="InterPro" id="IPR051683">
    <property type="entry name" value="Enoyl-CoA_Hydratase/Isomerase"/>
</dbReference>
<dbReference type="Proteomes" id="UP000199529">
    <property type="component" value="Unassembled WGS sequence"/>
</dbReference>
<evidence type="ECO:0000313" key="2">
    <source>
        <dbReference type="EMBL" id="SDW12557.1"/>
    </source>
</evidence>
<evidence type="ECO:0000313" key="3">
    <source>
        <dbReference type="Proteomes" id="UP000199529"/>
    </source>
</evidence>
<sequence>MAVNAVSVDASRPPVVRVTLSSPGTGNRLDEPLLAQLSAALTEAEATQGAQVLVLDAAGDAFCAGMALDELESVWRPRIEAVGELLARLTASPLVTVALVDGAALGGGVGLAAACDQVIAGPRAEFRMTEVLLGLLPATILPVVARRIGAHRAYGLALTAREVPGAEAVGLGLADATGGEDELRRVLRRLRAADPGALAALKSYYAELFPALPPEELVVEALGHRLADAQVHQRIAGLRNQGLIP</sequence>
<dbReference type="InterPro" id="IPR001753">
    <property type="entry name" value="Enoyl-CoA_hydra/iso"/>
</dbReference>
<proteinExistence type="inferred from homology"/>
<reference evidence="3" key="1">
    <citation type="submission" date="2016-10" db="EMBL/GenBank/DDBJ databases">
        <authorList>
            <person name="Varghese N."/>
            <person name="Submissions S."/>
        </authorList>
    </citation>
    <scope>NUCLEOTIDE SEQUENCE [LARGE SCALE GENOMIC DNA]</scope>
    <source>
        <strain evidence="3">CGMCC 4.3530</strain>
    </source>
</reference>
<dbReference type="Pfam" id="PF00378">
    <property type="entry name" value="ECH_1"/>
    <property type="match status" value="1"/>
</dbReference>
<dbReference type="GO" id="GO:0003824">
    <property type="term" value="F:catalytic activity"/>
    <property type="evidence" value="ECO:0007669"/>
    <property type="project" value="UniProtKB-ARBA"/>
</dbReference>
<comment type="similarity">
    <text evidence="1">Belongs to the enoyl-CoA hydratase/isomerase family.</text>
</comment>
<dbReference type="SUPFAM" id="SSF52096">
    <property type="entry name" value="ClpP/crotonase"/>
    <property type="match status" value="1"/>
</dbReference>
<gene>
    <name evidence="2" type="ORF">SAMN05216215_1001244</name>
</gene>
<dbReference type="PANTHER" id="PTHR42964">
    <property type="entry name" value="ENOYL-COA HYDRATASE"/>
    <property type="match status" value="1"/>
</dbReference>
<dbReference type="Gene3D" id="3.90.226.10">
    <property type="entry name" value="2-enoyl-CoA Hydratase, Chain A, domain 1"/>
    <property type="match status" value="1"/>
</dbReference>
<keyword evidence="3" id="KW-1185">Reference proteome</keyword>
<dbReference type="AlphaFoldDB" id="A0A1H2QZH1"/>